<reference evidence="5" key="1">
    <citation type="submission" date="2020-04" db="EMBL/GenBank/DDBJ databases">
        <authorList>
            <person name="Alioto T."/>
            <person name="Alioto T."/>
            <person name="Gomez Garrido J."/>
        </authorList>
    </citation>
    <scope>NUCLEOTIDE SEQUENCE</scope>
    <source>
        <strain evidence="5">A484AB</strain>
    </source>
</reference>
<dbReference type="InterPro" id="IPR018957">
    <property type="entry name" value="Znf_C3HC4_RING-type"/>
</dbReference>
<proteinExistence type="predicted"/>
<evidence type="ECO:0000256" key="3">
    <source>
        <dbReference type="ARBA" id="ARBA00022771"/>
    </source>
</evidence>
<keyword evidence="5" id="KW-0436">Ligase</keyword>
<evidence type="ECO:0000256" key="1">
    <source>
        <dbReference type="ARBA" id="ARBA00022441"/>
    </source>
</evidence>
<dbReference type="PANTHER" id="PTHR10131">
    <property type="entry name" value="TNF RECEPTOR ASSOCIATED FACTOR"/>
    <property type="match status" value="1"/>
</dbReference>
<dbReference type="GO" id="GO:0043122">
    <property type="term" value="P:regulation of canonical NF-kappaB signal transduction"/>
    <property type="evidence" value="ECO:0007669"/>
    <property type="project" value="TreeGrafter"/>
</dbReference>
<dbReference type="SUPFAM" id="SSF117281">
    <property type="entry name" value="Kelch motif"/>
    <property type="match status" value="1"/>
</dbReference>
<dbReference type="PANTHER" id="PTHR10131:SF157">
    <property type="entry name" value="RECEPTOR-ASSOCIATED FACTOR, PUTATIVE-RELATED"/>
    <property type="match status" value="1"/>
</dbReference>
<accession>A0A7D9JWP6</accession>
<gene>
    <name evidence="5" type="ORF">PACLA_8A001572</name>
</gene>
<evidence type="ECO:0000256" key="2">
    <source>
        <dbReference type="ARBA" id="ARBA00022723"/>
    </source>
</evidence>
<keyword evidence="1" id="KW-0880">Kelch repeat</keyword>
<comment type="caution">
    <text evidence="5">The sequence shown here is derived from an EMBL/GenBank/DDBJ whole genome shotgun (WGS) entry which is preliminary data.</text>
</comment>
<dbReference type="AlphaFoldDB" id="A0A7D9JWP6"/>
<dbReference type="SUPFAM" id="SSF49599">
    <property type="entry name" value="TRAF domain-like"/>
    <property type="match status" value="1"/>
</dbReference>
<keyword evidence="6" id="KW-1185">Reference proteome</keyword>
<dbReference type="PROSITE" id="PS50089">
    <property type="entry name" value="ZF_RING_2"/>
    <property type="match status" value="1"/>
</dbReference>
<dbReference type="InterPro" id="IPR013083">
    <property type="entry name" value="Znf_RING/FYVE/PHD"/>
</dbReference>
<dbReference type="SUPFAM" id="SSF50965">
    <property type="entry name" value="Galactose oxidase, central domain"/>
    <property type="match status" value="1"/>
</dbReference>
<sequence length="510" mass="57746">MAYCPTEEKYGYEDSRFEKAVDANFHCSICYNVLKEPMMCRNNEHIFCRGCITEHLTVNSHTCPECNEDLTVETLRKAPRLVSNYLSELKIKCDYSNRGCQQYIRLQELDSHVENCGFAPVKCSNEECGMSINKREIIHHESTVCEYRKVKCHNCGKIEKDVEDIKEKMEKEVGAMKGSLNEIEEQMKSNCKEVKAMMALVLDKLTALELTVKISSSITKVCTTLKNDLVVVGGCPENSLERYFSKESVWKRVLSMENCSTAIVFFVYKDQLFVVCRDSVRVIHLSESLLQMNQFPAIWTHCCTNLPTVIYQDQVFFIGGYNDENRCYDNLISELNLSAPTYTYKQLSRMPEPRQHHCAEVIKDKIVVLGGETAPSVSNITDSVIEFDIVKNECKPMPPLPYAVTGAASVRWQNKVILLGGRGRNGIALNTVLMYDCETGETKELPSMLEKRVLACAVITDNIIVVMGGFGMHQNSVEGYVLGGYSWEYLPVMNEHRYCAVAAVVPTELN</sequence>
<dbReference type="Gene3D" id="2.120.10.80">
    <property type="entry name" value="Kelch-type beta propeller"/>
    <property type="match status" value="1"/>
</dbReference>
<dbReference type="InterPro" id="IPR015915">
    <property type="entry name" value="Kelch-typ_b-propeller"/>
</dbReference>
<dbReference type="GO" id="GO:0016874">
    <property type="term" value="F:ligase activity"/>
    <property type="evidence" value="ECO:0007669"/>
    <property type="project" value="UniProtKB-KW"/>
</dbReference>
<name>A0A7D9JWP6_PARCT</name>
<dbReference type="OrthoDB" id="5945824at2759"/>
<dbReference type="InterPro" id="IPR011043">
    <property type="entry name" value="Gal_Oxase/kelch_b-propeller"/>
</dbReference>
<evidence type="ECO:0000313" key="6">
    <source>
        <dbReference type="Proteomes" id="UP001152795"/>
    </source>
</evidence>
<keyword evidence="2" id="KW-0479">Metal-binding</keyword>
<keyword evidence="3" id="KW-0863">Zinc-finger</keyword>
<dbReference type="InterPro" id="IPR001293">
    <property type="entry name" value="Znf_TRAF"/>
</dbReference>
<dbReference type="InterPro" id="IPR001841">
    <property type="entry name" value="Znf_RING"/>
</dbReference>
<dbReference type="PROSITE" id="PS50145">
    <property type="entry name" value="ZF_TRAF"/>
    <property type="match status" value="1"/>
</dbReference>
<dbReference type="EMBL" id="CACRXK020023450">
    <property type="protein sequence ID" value="CAB4037776.1"/>
    <property type="molecule type" value="Genomic_DNA"/>
</dbReference>
<dbReference type="Pfam" id="PF24681">
    <property type="entry name" value="Kelch_KLHDC2_KLHL20_DRC7"/>
    <property type="match status" value="1"/>
</dbReference>
<dbReference type="Pfam" id="PF00097">
    <property type="entry name" value="zf-C3HC4"/>
    <property type="match status" value="1"/>
</dbReference>
<evidence type="ECO:0000313" key="5">
    <source>
        <dbReference type="EMBL" id="CAB4037776.1"/>
    </source>
</evidence>
<dbReference type="Proteomes" id="UP001152795">
    <property type="component" value="Unassembled WGS sequence"/>
</dbReference>
<dbReference type="GO" id="GO:0008270">
    <property type="term" value="F:zinc ion binding"/>
    <property type="evidence" value="ECO:0007669"/>
    <property type="project" value="UniProtKB-KW"/>
</dbReference>
<protein>
    <submittedName>
        <fullName evidence="5">E3 ubiquitin- ligase NRDP1</fullName>
    </submittedName>
</protein>
<organism evidence="5 6">
    <name type="scientific">Paramuricea clavata</name>
    <name type="common">Red gorgonian</name>
    <name type="synonym">Violescent sea-whip</name>
    <dbReference type="NCBI Taxonomy" id="317549"/>
    <lineage>
        <taxon>Eukaryota</taxon>
        <taxon>Metazoa</taxon>
        <taxon>Cnidaria</taxon>
        <taxon>Anthozoa</taxon>
        <taxon>Octocorallia</taxon>
        <taxon>Malacalcyonacea</taxon>
        <taxon>Plexauridae</taxon>
        <taxon>Paramuricea</taxon>
    </lineage>
</organism>
<keyword evidence="4" id="KW-0862">Zinc</keyword>
<evidence type="ECO:0000256" key="4">
    <source>
        <dbReference type="ARBA" id="ARBA00022833"/>
    </source>
</evidence>
<dbReference type="SUPFAM" id="SSF57850">
    <property type="entry name" value="RING/U-box"/>
    <property type="match status" value="1"/>
</dbReference>
<dbReference type="SMART" id="SM00612">
    <property type="entry name" value="Kelch"/>
    <property type="match status" value="5"/>
</dbReference>
<dbReference type="InterPro" id="IPR006652">
    <property type="entry name" value="Kelch_1"/>
</dbReference>
<dbReference type="Gene3D" id="3.30.40.10">
    <property type="entry name" value="Zinc/RING finger domain, C3HC4 (zinc finger)"/>
    <property type="match status" value="2"/>
</dbReference>